<dbReference type="WBParaSite" id="Hba_06538">
    <property type="protein sequence ID" value="Hba_06538"/>
    <property type="gene ID" value="Hba_06538"/>
</dbReference>
<organism evidence="7 8">
    <name type="scientific">Heterorhabditis bacteriophora</name>
    <name type="common">Entomopathogenic nematode worm</name>
    <dbReference type="NCBI Taxonomy" id="37862"/>
    <lineage>
        <taxon>Eukaryota</taxon>
        <taxon>Metazoa</taxon>
        <taxon>Ecdysozoa</taxon>
        <taxon>Nematoda</taxon>
        <taxon>Chromadorea</taxon>
        <taxon>Rhabditida</taxon>
        <taxon>Rhabditina</taxon>
        <taxon>Rhabditomorpha</taxon>
        <taxon>Strongyloidea</taxon>
        <taxon>Heterorhabditidae</taxon>
        <taxon>Heterorhabditis</taxon>
    </lineage>
</organism>
<keyword evidence="3" id="KW-0347">Helicase</keyword>
<dbReference type="Proteomes" id="UP000095283">
    <property type="component" value="Unplaced"/>
</dbReference>
<feature type="transmembrane region" description="Helical" evidence="6">
    <location>
        <begin position="93"/>
        <end position="112"/>
    </location>
</feature>
<name>A0A1I7WN10_HETBA</name>
<evidence type="ECO:0000256" key="4">
    <source>
        <dbReference type="ARBA" id="ARBA00022840"/>
    </source>
</evidence>
<keyword evidence="1" id="KW-0547">Nucleotide-binding</keyword>
<evidence type="ECO:0000256" key="1">
    <source>
        <dbReference type="ARBA" id="ARBA00022741"/>
    </source>
</evidence>
<comment type="catalytic activity">
    <reaction evidence="5">
        <text>ATP + H2O = ADP + phosphate + H(+)</text>
        <dbReference type="Rhea" id="RHEA:13065"/>
        <dbReference type="ChEBI" id="CHEBI:15377"/>
        <dbReference type="ChEBI" id="CHEBI:15378"/>
        <dbReference type="ChEBI" id="CHEBI:30616"/>
        <dbReference type="ChEBI" id="CHEBI:43474"/>
        <dbReference type="ChEBI" id="CHEBI:456216"/>
        <dbReference type="EC" id="3.6.4.13"/>
    </reaction>
</comment>
<keyword evidence="6" id="KW-0472">Membrane</keyword>
<keyword evidence="6" id="KW-1133">Transmembrane helix</keyword>
<dbReference type="GO" id="GO:0003724">
    <property type="term" value="F:RNA helicase activity"/>
    <property type="evidence" value="ECO:0007669"/>
    <property type="project" value="UniProtKB-EC"/>
</dbReference>
<keyword evidence="7" id="KW-1185">Reference proteome</keyword>
<protein>
    <submittedName>
        <fullName evidence="8">Helicase C-terminal domain-containing protein</fullName>
    </submittedName>
</protein>
<dbReference type="InterPro" id="IPR050699">
    <property type="entry name" value="RNA-DNA_Helicase"/>
</dbReference>
<proteinExistence type="predicted"/>
<dbReference type="GO" id="GO:0005524">
    <property type="term" value="F:ATP binding"/>
    <property type="evidence" value="ECO:0007669"/>
    <property type="project" value="UniProtKB-KW"/>
</dbReference>
<accession>A0A1I7WN10</accession>
<evidence type="ECO:0000256" key="3">
    <source>
        <dbReference type="ARBA" id="ARBA00022806"/>
    </source>
</evidence>
<keyword evidence="2" id="KW-0378">Hydrolase</keyword>
<dbReference type="Gene3D" id="3.40.50.300">
    <property type="entry name" value="P-loop containing nucleotide triphosphate hydrolases"/>
    <property type="match status" value="1"/>
</dbReference>
<dbReference type="GO" id="GO:0016787">
    <property type="term" value="F:hydrolase activity"/>
    <property type="evidence" value="ECO:0007669"/>
    <property type="project" value="UniProtKB-KW"/>
</dbReference>
<dbReference type="AlphaFoldDB" id="A0A1I7WN10"/>
<sequence length="315" mass="36096">MAGRAGRRGLDTTGTVIVLCKGQNLPEQGELQTVMMVSYCYFANSFPNLRVVVTYSMLLNLLRVEQLKVEDMLQRSYVENVSLRERFNKKDKLLQVNYFIILVSILFTMHPISSNVNHLQAQTRLSEMPLFECSVCEPTKIEATSLRDFHEALLDYLRNRRNLWPNISALPVVDKLLNCGRILIVSSARYNLQNQMVILLKESVVGGQKYFQVFVPCNETEWNINDQKKKEEEFINVPAEGKLWLEESNLLEGACKFGPEGVRRSTSGWSMFRMVNELPLSALVAIGKKQLKIDAAEVLNEAKLRELPRFRYGIL</sequence>
<dbReference type="GO" id="GO:0070478">
    <property type="term" value="P:nuclear-transcribed mRNA catabolic process, 3'-5' exonucleolytic nonsense-mediated decay"/>
    <property type="evidence" value="ECO:0007669"/>
    <property type="project" value="TreeGrafter"/>
</dbReference>
<dbReference type="InterPro" id="IPR027417">
    <property type="entry name" value="P-loop_NTPase"/>
</dbReference>
<evidence type="ECO:0000256" key="5">
    <source>
        <dbReference type="ARBA" id="ARBA00047984"/>
    </source>
</evidence>
<dbReference type="GO" id="GO:0055087">
    <property type="term" value="C:Ski complex"/>
    <property type="evidence" value="ECO:0007669"/>
    <property type="project" value="TreeGrafter"/>
</dbReference>
<dbReference type="PANTHER" id="PTHR12131">
    <property type="entry name" value="ATP-DEPENDENT RNA AND DNA HELICASE"/>
    <property type="match status" value="1"/>
</dbReference>
<evidence type="ECO:0000313" key="8">
    <source>
        <dbReference type="WBParaSite" id="Hba_06538"/>
    </source>
</evidence>
<evidence type="ECO:0000256" key="2">
    <source>
        <dbReference type="ARBA" id="ARBA00022801"/>
    </source>
</evidence>
<reference evidence="8" key="1">
    <citation type="submission" date="2016-11" db="UniProtKB">
        <authorList>
            <consortium name="WormBaseParasite"/>
        </authorList>
    </citation>
    <scope>IDENTIFICATION</scope>
</reference>
<evidence type="ECO:0000313" key="7">
    <source>
        <dbReference type="Proteomes" id="UP000095283"/>
    </source>
</evidence>
<keyword evidence="6" id="KW-0812">Transmembrane</keyword>
<dbReference type="PANTHER" id="PTHR12131:SF1">
    <property type="entry name" value="ATP-DEPENDENT RNA HELICASE SUPV3L1, MITOCHONDRIAL-RELATED"/>
    <property type="match status" value="1"/>
</dbReference>
<evidence type="ECO:0000256" key="6">
    <source>
        <dbReference type="SAM" id="Phobius"/>
    </source>
</evidence>
<keyword evidence="4" id="KW-0067">ATP-binding</keyword>